<dbReference type="SUPFAM" id="SSF142433">
    <property type="entry name" value="CinA-like"/>
    <property type="match status" value="1"/>
</dbReference>
<gene>
    <name evidence="2" type="ORF">MNB_SUP05-13-589</name>
</gene>
<sequence>MNIVILTQVLTERSLTISVAESCTGGNLSSLLTSISGSSAYFDRGYVAYSNQAKVDMLGVDLSTLTQFGAVSEQTAQAMVKGVAEHSNSDVSVSITGIAGPTGGTQDKPVGMVCFGFYIKGNYFTNTQYYTGDRVTVIASSVDFVIQTLVDELSA</sequence>
<accession>A0A1W1DGX0</accession>
<proteinExistence type="predicted"/>
<evidence type="ECO:0000259" key="1">
    <source>
        <dbReference type="Pfam" id="PF02464"/>
    </source>
</evidence>
<dbReference type="Gene3D" id="3.90.950.20">
    <property type="entry name" value="CinA-like"/>
    <property type="match status" value="1"/>
</dbReference>
<dbReference type="Pfam" id="PF02464">
    <property type="entry name" value="CinA"/>
    <property type="match status" value="1"/>
</dbReference>
<evidence type="ECO:0000313" key="2">
    <source>
        <dbReference type="EMBL" id="SFV80574.1"/>
    </source>
</evidence>
<dbReference type="EMBL" id="FPHU01000090">
    <property type="protein sequence ID" value="SFV80574.1"/>
    <property type="molecule type" value="Genomic_DNA"/>
</dbReference>
<dbReference type="NCBIfam" id="TIGR00199">
    <property type="entry name" value="PncC_domain"/>
    <property type="match status" value="1"/>
</dbReference>
<protein>
    <submittedName>
        <fullName evidence="2">C-terminal domain of CinA type S</fullName>
    </submittedName>
</protein>
<dbReference type="AlphaFoldDB" id="A0A1W1DGX0"/>
<name>A0A1W1DGX0_9ZZZZ</name>
<dbReference type="InterPro" id="IPR008136">
    <property type="entry name" value="CinA_C"/>
</dbReference>
<reference evidence="2" key="1">
    <citation type="submission" date="2016-10" db="EMBL/GenBank/DDBJ databases">
        <authorList>
            <person name="de Groot N.N."/>
        </authorList>
    </citation>
    <scope>NUCLEOTIDE SEQUENCE</scope>
</reference>
<dbReference type="InterPro" id="IPR036653">
    <property type="entry name" value="CinA-like_C"/>
</dbReference>
<organism evidence="2">
    <name type="scientific">hydrothermal vent metagenome</name>
    <dbReference type="NCBI Taxonomy" id="652676"/>
    <lineage>
        <taxon>unclassified sequences</taxon>
        <taxon>metagenomes</taxon>
        <taxon>ecological metagenomes</taxon>
    </lineage>
</organism>
<feature type="domain" description="CinA C-terminal" evidence="1">
    <location>
        <begin position="6"/>
        <end position="151"/>
    </location>
</feature>